<evidence type="ECO:0000313" key="9">
    <source>
        <dbReference type="Proteomes" id="UP000193978"/>
    </source>
</evidence>
<dbReference type="InterPro" id="IPR036390">
    <property type="entry name" value="WH_DNA-bd_sf"/>
</dbReference>
<dbReference type="PROSITE" id="PS50931">
    <property type="entry name" value="HTH_LYSR"/>
    <property type="match status" value="1"/>
</dbReference>
<keyword evidence="2" id="KW-0536">Nodulation</keyword>
<evidence type="ECO:0000256" key="5">
    <source>
        <dbReference type="ARBA" id="ARBA00023163"/>
    </source>
</evidence>
<protein>
    <submittedName>
        <fullName evidence="8">LysR family transcriptional regulator</fullName>
    </submittedName>
</protein>
<evidence type="ECO:0000256" key="6">
    <source>
        <dbReference type="SAM" id="MobiDB-lite"/>
    </source>
</evidence>
<dbReference type="AlphaFoldDB" id="A0A1W6N1L3"/>
<dbReference type="SUPFAM" id="SSF46785">
    <property type="entry name" value="Winged helix' DNA-binding domain"/>
    <property type="match status" value="1"/>
</dbReference>
<accession>A0A1W6N1L3</accession>
<comment type="similarity">
    <text evidence="1">Belongs to the LysR transcriptional regulatory family.</text>
</comment>
<dbReference type="Gene3D" id="1.10.10.10">
    <property type="entry name" value="Winged helix-like DNA-binding domain superfamily/Winged helix DNA-binding domain"/>
    <property type="match status" value="1"/>
</dbReference>
<dbReference type="GO" id="GO:0003677">
    <property type="term" value="F:DNA binding"/>
    <property type="evidence" value="ECO:0007669"/>
    <property type="project" value="UniProtKB-KW"/>
</dbReference>
<proteinExistence type="inferred from homology"/>
<dbReference type="PANTHER" id="PTHR30118">
    <property type="entry name" value="HTH-TYPE TRANSCRIPTIONAL REGULATOR LEUO-RELATED"/>
    <property type="match status" value="1"/>
</dbReference>
<dbReference type="InterPro" id="IPR050389">
    <property type="entry name" value="LysR-type_TF"/>
</dbReference>
<evidence type="ECO:0000256" key="1">
    <source>
        <dbReference type="ARBA" id="ARBA00009437"/>
    </source>
</evidence>
<dbReference type="InterPro" id="IPR036388">
    <property type="entry name" value="WH-like_DNA-bd_sf"/>
</dbReference>
<dbReference type="EMBL" id="CP019948">
    <property type="protein sequence ID" value="ARN83708.1"/>
    <property type="molecule type" value="Genomic_DNA"/>
</dbReference>
<sequence>MDTKRIDLNLLVTLEALLATRNVTKAAARLHLSQPAVSAQLNRLRALFEDPLLVPAHRGMTPTVKALELLDPLRQALDQLRGTMRNHKDFAPESAAFTLTIACSDYLEAVIVGPLVLALRREAPRIRVAVRRLSPQQLEPQLASGEIDLAIAMPDGDAQHLRKRRLFDESYVLIGRRDHPKLKAAPTIEDYVRLEHVIVSRQGGGFTTPVDEALAALGHRRNVVLSAASFLFLPEIVATSDLVALAPRRLLQAHRNRLTIIEPPWLSERFEVALLWHERSHAHAGSRWIRERIVRLAAEGKESRPAAPKHDAPQPRKKGKR</sequence>
<feature type="region of interest" description="Disordered" evidence="6">
    <location>
        <begin position="299"/>
        <end position="321"/>
    </location>
</feature>
<dbReference type="Pfam" id="PF03466">
    <property type="entry name" value="LysR_substrate"/>
    <property type="match status" value="1"/>
</dbReference>
<evidence type="ECO:0000256" key="3">
    <source>
        <dbReference type="ARBA" id="ARBA00023015"/>
    </source>
</evidence>
<feature type="domain" description="HTH lysR-type" evidence="7">
    <location>
        <begin position="6"/>
        <end position="63"/>
    </location>
</feature>
<dbReference type="InterPro" id="IPR005119">
    <property type="entry name" value="LysR_subst-bd"/>
</dbReference>
<dbReference type="Proteomes" id="UP000193978">
    <property type="component" value="Chromosome"/>
</dbReference>
<dbReference type="PRINTS" id="PR00039">
    <property type="entry name" value="HTHLYSR"/>
</dbReference>
<reference evidence="8 9" key="1">
    <citation type="submission" date="2017-02" db="EMBL/GenBank/DDBJ databases">
        <authorList>
            <person name="Peterson S.W."/>
        </authorList>
    </citation>
    <scope>NUCLEOTIDE SEQUENCE [LARGE SCALE GENOMIC DNA]</scope>
    <source>
        <strain evidence="8 9">S285</strain>
    </source>
</reference>
<feature type="compositionally biased region" description="Basic and acidic residues" evidence="6">
    <location>
        <begin position="299"/>
        <end position="314"/>
    </location>
</feature>
<keyword evidence="9" id="KW-1185">Reference proteome</keyword>
<keyword evidence="4" id="KW-0238">DNA-binding</keyword>
<organism evidence="8 9">
    <name type="scientific">Methylocystis bryophila</name>
    <dbReference type="NCBI Taxonomy" id="655015"/>
    <lineage>
        <taxon>Bacteria</taxon>
        <taxon>Pseudomonadati</taxon>
        <taxon>Pseudomonadota</taxon>
        <taxon>Alphaproteobacteria</taxon>
        <taxon>Hyphomicrobiales</taxon>
        <taxon>Methylocystaceae</taxon>
        <taxon>Methylocystis</taxon>
    </lineage>
</organism>
<dbReference type="OrthoDB" id="528082at2"/>
<dbReference type="STRING" id="655015.B1812_15975"/>
<evidence type="ECO:0000256" key="2">
    <source>
        <dbReference type="ARBA" id="ARBA00022458"/>
    </source>
</evidence>
<dbReference type="Pfam" id="PF00126">
    <property type="entry name" value="HTH_1"/>
    <property type="match status" value="1"/>
</dbReference>
<dbReference type="PANTHER" id="PTHR30118:SF15">
    <property type="entry name" value="TRANSCRIPTIONAL REGULATORY PROTEIN"/>
    <property type="match status" value="1"/>
</dbReference>
<dbReference type="GO" id="GO:0003700">
    <property type="term" value="F:DNA-binding transcription factor activity"/>
    <property type="evidence" value="ECO:0007669"/>
    <property type="project" value="InterPro"/>
</dbReference>
<gene>
    <name evidence="8" type="ORF">B1812_15975</name>
</gene>
<evidence type="ECO:0000259" key="7">
    <source>
        <dbReference type="PROSITE" id="PS50931"/>
    </source>
</evidence>
<dbReference type="KEGG" id="mbry:B1812_15975"/>
<dbReference type="SUPFAM" id="SSF53850">
    <property type="entry name" value="Periplasmic binding protein-like II"/>
    <property type="match status" value="1"/>
</dbReference>
<keyword evidence="3" id="KW-0805">Transcription regulation</keyword>
<dbReference type="Gene3D" id="3.40.190.10">
    <property type="entry name" value="Periplasmic binding protein-like II"/>
    <property type="match status" value="2"/>
</dbReference>
<evidence type="ECO:0000256" key="4">
    <source>
        <dbReference type="ARBA" id="ARBA00023125"/>
    </source>
</evidence>
<name>A0A1W6N1L3_9HYPH</name>
<dbReference type="InterPro" id="IPR000847">
    <property type="entry name" value="LysR_HTH_N"/>
</dbReference>
<evidence type="ECO:0000313" key="8">
    <source>
        <dbReference type="EMBL" id="ARN83708.1"/>
    </source>
</evidence>
<dbReference type="RefSeq" id="WP_085773767.1">
    <property type="nucleotide sequence ID" value="NZ_AP027149.1"/>
</dbReference>
<keyword evidence="5" id="KW-0804">Transcription</keyword>